<organism evidence="2 4">
    <name type="scientific">Sulfuracidifex tepidarius</name>
    <dbReference type="NCBI Taxonomy" id="1294262"/>
    <lineage>
        <taxon>Archaea</taxon>
        <taxon>Thermoproteota</taxon>
        <taxon>Thermoprotei</taxon>
        <taxon>Sulfolobales</taxon>
        <taxon>Sulfolobaceae</taxon>
        <taxon>Sulfuracidifex</taxon>
    </lineage>
</organism>
<reference evidence="4" key="1">
    <citation type="submission" date="2018-09" db="EMBL/GenBank/DDBJ databases">
        <title>Complete Genome Sequencing of Sulfolobus sp. JCM 16834.</title>
        <authorList>
            <person name="Kato S."/>
            <person name="Itoh T."/>
            <person name="Ohkuma M."/>
        </authorList>
    </citation>
    <scope>NUCLEOTIDE SEQUENCE [LARGE SCALE GENOMIC DNA]</scope>
    <source>
        <strain evidence="4">IC-007</strain>
    </source>
</reference>
<dbReference type="EMBL" id="AP018929">
    <property type="protein sequence ID" value="BBG23764.1"/>
    <property type="molecule type" value="Genomic_DNA"/>
</dbReference>
<proteinExistence type="predicted"/>
<reference evidence="2 3" key="2">
    <citation type="journal article" date="2020" name="Int. J. Syst. Evol. Microbiol.">
        <title>Sulfuracidifex tepidarius gen. nov., sp. nov. and transfer of Sulfolobus metallicus Huber and Stetter 1992 to the genus Sulfuracidifex as Sulfuracidifex metallicus comb. nov.</title>
        <authorList>
            <person name="Itoh T."/>
            <person name="Miura T."/>
            <person name="Sakai H.D."/>
            <person name="Kato S."/>
            <person name="Ohkuma M."/>
            <person name="Takashina T."/>
        </authorList>
    </citation>
    <scope>NUCLEOTIDE SEQUENCE</scope>
    <source>
        <strain evidence="1 3">IC-006</strain>
        <strain evidence="2">IC-007</strain>
    </source>
</reference>
<name>A0A510E224_9CREN</name>
<dbReference type="KEGG" id="step:IC006_1058"/>
<evidence type="ECO:0000313" key="1">
    <source>
        <dbReference type="EMBL" id="BBG23764.1"/>
    </source>
</evidence>
<sequence length="143" mass="16533">MSREIEVPFVKVNDTYLPLLKVEMECPKLGSEYLVYALLDTGSRFSVIRNDTFLKCFDESSLKNRLVDKVIISNLLTTKERYNIKFHFVELNETLQIPVASLDFVNLGEGIYPSLILGREDFFSRIMICFDTNVRLIIKANDL</sequence>
<evidence type="ECO:0000313" key="4">
    <source>
        <dbReference type="Proteomes" id="UP000325030"/>
    </source>
</evidence>
<evidence type="ECO:0000313" key="3">
    <source>
        <dbReference type="Proteomes" id="UP000322983"/>
    </source>
</evidence>
<dbReference type="GeneID" id="41717384"/>
<dbReference type="OrthoDB" id="38300at2157"/>
<evidence type="ECO:0000313" key="2">
    <source>
        <dbReference type="EMBL" id="BBG26517.1"/>
    </source>
</evidence>
<accession>A0A510DUC6</accession>
<dbReference type="EMBL" id="AP018930">
    <property type="protein sequence ID" value="BBG26517.1"/>
    <property type="molecule type" value="Genomic_DNA"/>
</dbReference>
<protein>
    <recommendedName>
        <fullName evidence="5">Peptidase A2 domain-containing protein</fullName>
    </recommendedName>
</protein>
<dbReference type="Proteomes" id="UP000322983">
    <property type="component" value="Chromosome"/>
</dbReference>
<dbReference type="AlphaFoldDB" id="A0A510E224"/>
<dbReference type="RefSeq" id="WP_054846455.1">
    <property type="nucleotide sequence ID" value="NZ_AP018929.1"/>
</dbReference>
<dbReference type="Proteomes" id="UP000325030">
    <property type="component" value="Chromosome"/>
</dbReference>
<accession>A0A510E224</accession>
<gene>
    <name evidence="1" type="ORF">IC006_1058</name>
    <name evidence="2" type="ORF">IC007_1031</name>
</gene>
<keyword evidence="3" id="KW-1185">Reference proteome</keyword>
<evidence type="ECO:0008006" key="5">
    <source>
        <dbReference type="Google" id="ProtNLM"/>
    </source>
</evidence>